<dbReference type="PANTHER" id="PTHR11225">
    <property type="entry name" value="NUCLEAR PORE COMPLEX PROTEIN NUP93 NUCLEOPORIN NUP93 DEAD EYE PROTEIN"/>
    <property type="match status" value="1"/>
</dbReference>
<feature type="domain" description="Right handed beta helix" evidence="6">
    <location>
        <begin position="1112"/>
        <end position="1243"/>
    </location>
</feature>
<dbReference type="SUPFAM" id="SSF51126">
    <property type="entry name" value="Pectin lyase-like"/>
    <property type="match status" value="1"/>
</dbReference>
<comment type="subcellular location">
    <subcellularLocation>
        <location evidence="1">Nucleus</location>
        <location evidence="1">Nuclear pore complex</location>
    </subcellularLocation>
</comment>
<evidence type="ECO:0000259" key="6">
    <source>
        <dbReference type="Pfam" id="PF13229"/>
    </source>
</evidence>
<keyword evidence="3" id="KW-0813">Transport</keyword>
<name>A0A8J6HB63_TENMO</name>
<keyword evidence="3" id="KW-0811">Translocation</keyword>
<dbReference type="GO" id="GO:0017056">
    <property type="term" value="F:structural constituent of nuclear pore"/>
    <property type="evidence" value="ECO:0007669"/>
    <property type="project" value="InterPro"/>
</dbReference>
<dbReference type="PANTHER" id="PTHR11225:SF4">
    <property type="entry name" value="NUCLEAR PORE COMPLEX PROTEIN NUP93"/>
    <property type="match status" value="1"/>
</dbReference>
<dbReference type="EMBL" id="JABDTM020027430">
    <property type="protein sequence ID" value="KAH0810543.1"/>
    <property type="molecule type" value="Genomic_DNA"/>
</dbReference>
<sequence>MGDFADLLQEAEKITVDIEGTKELPKVDRSIRQVLEASNDLYTKVAQTGSKDIQANLLLGSKGVDLPKIIQKLESISTKRTFESIEPVEEVNTVGILENEIQNCILSVFETGFNKCMKTISDCSWEHQAGEWKQEKRKILNSMIGPSGAFIEVGKPSAIFMERPISIAPNLGVAETLYAAKIMEYNQAIGRSMQKPNLINSFIGVAQELRDAKVKDMWEIIKYMTQLPPFPQSEDQIKTRNSAAVINALVKQGKKYLEDRYKTYMSNIINENLSTAMLGGVPGTYPLVRSYVGVRLQGEYSGLKDDKIDGRPLWPMVYYCIRSGDLAAAIYCLKKRNDKEFQDIIAILEAKLNNPDNPEIYKLEDNIRYNYRRHVRNETDPFKRIVCAVLGCCDVVDEHSEVARTVDDYLWLKLSLVRADYEKDDHIKYSDLQRMILEEYGETHYDAMNQPHLYFQVLALTGQFEAAIEFLPRIERYKVHAVHMAIALNELYLLAGSRDSTAPLISIDPMDVRPSRRLNLARLIMIYVRKFEITCPNEALHYFFILRNFSNEEGVSLFKICVCDLTIETKEYSRILGAVQPNGIRTKGLIDQFTNAEINAENIAQMIGDNLVKKGLFEEAIDVYDIANNQEEVLNLFCTLLSQVVQLPPQPNSLKGRLQEKGNILSDRYAREGYKASSNVVTSYIKLKQLAIFFDQYHAKQFSLAQKTLSDLQIIPRQPQEVEERVKSFKKLNVDVCKVIPDVLLATMNMLFADYQKIKANEYIPSRYQDNTMETQRLQEYRDVLAGYEVLPVSAIEKEWSFYLELTLDPNGWQAVWKIQRKTCEALDIPFPSIVLVFVLSVNVKDLTALVKVLAVQDDIHIPEKHCVPLIQLWPTKDQDKSIALNLQSTANVLDMLRFFYTNLFMPWDLEDDDSIDWKTKHLEPRLRLYYDMKNGVIPRVTAEHLHSLMTEAKRLQVKREYLESELEDMEDFDDDDDNVDNTKVQTLMELHIRMMEIKGEVDILENPLLRGAIIKKHKEMSLSCDETQQNVWIIYNDGTASEAIEFLTKVETIYPNQTLRFSPQLFTTLECANPNDIFILNKSTHTIKTTGALEHGGTLKGIYGTESTILNSNVEDLMLDFRGENVLIENVTIEATMPQCAIIVRRGKLTLSHCKLIGDGKSSTHQGIIVLSGGSLEIKNCHINNFCTAVVGNSGSSIVIENSEIYDCKFGLKIYDNCVVKAVKATIRNCKDYGICVETENNLNGDKPKIGDFDTLNIIPKLQLEFIKGNNNAKGDAVINQKSKLQAVEDLFESPDSDPTVCVESDEEMDVQNNTVIENSSGKDSPNTI</sequence>
<keyword evidence="4" id="KW-0539">Nucleus</keyword>
<keyword evidence="5" id="KW-0175">Coiled coil</keyword>
<keyword evidence="8" id="KW-1185">Reference proteome</keyword>
<dbReference type="Proteomes" id="UP000719412">
    <property type="component" value="Unassembled WGS sequence"/>
</dbReference>
<dbReference type="Pfam" id="PF13229">
    <property type="entry name" value="Beta_helix"/>
    <property type="match status" value="1"/>
</dbReference>
<dbReference type="Pfam" id="PF04097">
    <property type="entry name" value="Nic96"/>
    <property type="match status" value="1"/>
</dbReference>
<dbReference type="InterPro" id="IPR011050">
    <property type="entry name" value="Pectin_lyase_fold/virulence"/>
</dbReference>
<dbReference type="InterPro" id="IPR012334">
    <property type="entry name" value="Pectin_lyas_fold"/>
</dbReference>
<evidence type="ECO:0000256" key="4">
    <source>
        <dbReference type="ARBA" id="ARBA00023242"/>
    </source>
</evidence>
<reference evidence="7" key="1">
    <citation type="journal article" date="2020" name="J Insects Food Feed">
        <title>The yellow mealworm (Tenebrio molitor) genome: a resource for the emerging insects as food and feed industry.</title>
        <authorList>
            <person name="Eriksson T."/>
            <person name="Andere A."/>
            <person name="Kelstrup H."/>
            <person name="Emery V."/>
            <person name="Picard C."/>
        </authorList>
    </citation>
    <scope>NUCLEOTIDE SEQUENCE</scope>
    <source>
        <strain evidence="7">Stoneville</strain>
        <tissue evidence="7">Whole head</tissue>
    </source>
</reference>
<proteinExistence type="inferred from homology"/>
<dbReference type="InterPro" id="IPR039448">
    <property type="entry name" value="Beta_helix"/>
</dbReference>
<comment type="caution">
    <text evidence="7">The sequence shown here is derived from an EMBL/GenBank/DDBJ whole genome shotgun (WGS) entry which is preliminary data.</text>
</comment>
<evidence type="ECO:0000256" key="5">
    <source>
        <dbReference type="SAM" id="Coils"/>
    </source>
</evidence>
<dbReference type="GO" id="GO:0006606">
    <property type="term" value="P:protein import into nucleus"/>
    <property type="evidence" value="ECO:0007669"/>
    <property type="project" value="TreeGrafter"/>
</dbReference>
<dbReference type="InterPro" id="IPR007231">
    <property type="entry name" value="Nucleoporin_int_Nup93/Nic96"/>
</dbReference>
<dbReference type="GO" id="GO:0016973">
    <property type="term" value="P:poly(A)+ mRNA export from nucleus"/>
    <property type="evidence" value="ECO:0007669"/>
    <property type="project" value="TreeGrafter"/>
</dbReference>
<organism evidence="7 8">
    <name type="scientific">Tenebrio molitor</name>
    <name type="common">Yellow mealworm beetle</name>
    <dbReference type="NCBI Taxonomy" id="7067"/>
    <lineage>
        <taxon>Eukaryota</taxon>
        <taxon>Metazoa</taxon>
        <taxon>Ecdysozoa</taxon>
        <taxon>Arthropoda</taxon>
        <taxon>Hexapoda</taxon>
        <taxon>Insecta</taxon>
        <taxon>Pterygota</taxon>
        <taxon>Neoptera</taxon>
        <taxon>Endopterygota</taxon>
        <taxon>Coleoptera</taxon>
        <taxon>Polyphaga</taxon>
        <taxon>Cucujiformia</taxon>
        <taxon>Tenebrionidae</taxon>
        <taxon>Tenebrio</taxon>
    </lineage>
</organism>
<evidence type="ECO:0000256" key="1">
    <source>
        <dbReference type="ARBA" id="ARBA00004567"/>
    </source>
</evidence>
<comment type="similarity">
    <text evidence="2">Belongs to the nucleoporin interacting component (NIC) family.</text>
</comment>
<protein>
    <recommendedName>
        <fullName evidence="6">Right handed beta helix domain-containing protein</fullName>
    </recommendedName>
</protein>
<dbReference type="Gene3D" id="2.160.20.10">
    <property type="entry name" value="Single-stranded right-handed beta-helix, Pectin lyase-like"/>
    <property type="match status" value="1"/>
</dbReference>
<evidence type="ECO:0000313" key="7">
    <source>
        <dbReference type="EMBL" id="KAH0810543.1"/>
    </source>
</evidence>
<keyword evidence="3" id="KW-0509">mRNA transport</keyword>
<dbReference type="GO" id="GO:0005643">
    <property type="term" value="C:nuclear pore"/>
    <property type="evidence" value="ECO:0007669"/>
    <property type="project" value="UniProtKB-SubCell"/>
</dbReference>
<accession>A0A8J6HB63</accession>
<reference evidence="7" key="2">
    <citation type="submission" date="2021-08" db="EMBL/GenBank/DDBJ databases">
        <authorList>
            <person name="Eriksson T."/>
        </authorList>
    </citation>
    <scope>NUCLEOTIDE SEQUENCE</scope>
    <source>
        <strain evidence="7">Stoneville</strain>
        <tissue evidence="7">Whole head</tissue>
    </source>
</reference>
<evidence type="ECO:0000256" key="2">
    <source>
        <dbReference type="ARBA" id="ARBA00010186"/>
    </source>
</evidence>
<keyword evidence="3" id="KW-0653">Protein transport</keyword>
<gene>
    <name evidence="7" type="ORF">GEV33_012247</name>
</gene>
<keyword evidence="3" id="KW-0906">Nuclear pore complex</keyword>
<feature type="coiled-coil region" evidence="5">
    <location>
        <begin position="946"/>
        <end position="973"/>
    </location>
</feature>
<evidence type="ECO:0000256" key="3">
    <source>
        <dbReference type="ARBA" id="ARBA00023132"/>
    </source>
</evidence>
<evidence type="ECO:0000313" key="8">
    <source>
        <dbReference type="Proteomes" id="UP000719412"/>
    </source>
</evidence>